<comment type="catalytic activity">
    <reaction evidence="1">
        <text>ATP + protein L-histidine = ADP + protein N-phospho-L-histidine.</text>
        <dbReference type="EC" id="2.7.13.3"/>
    </reaction>
</comment>
<evidence type="ECO:0000256" key="6">
    <source>
        <dbReference type="ARBA" id="ARBA00023012"/>
    </source>
</evidence>
<dbReference type="PANTHER" id="PTHR43711">
    <property type="entry name" value="TWO-COMPONENT HISTIDINE KINASE"/>
    <property type="match status" value="1"/>
</dbReference>
<dbReference type="GO" id="GO:0000155">
    <property type="term" value="F:phosphorelay sensor kinase activity"/>
    <property type="evidence" value="ECO:0007669"/>
    <property type="project" value="InterPro"/>
</dbReference>
<evidence type="ECO:0000259" key="9">
    <source>
        <dbReference type="PROSITE" id="PS50112"/>
    </source>
</evidence>
<feature type="domain" description="Histidine kinase" evidence="8">
    <location>
        <begin position="269"/>
        <end position="485"/>
    </location>
</feature>
<proteinExistence type="predicted"/>
<dbReference type="InterPro" id="IPR035965">
    <property type="entry name" value="PAS-like_dom_sf"/>
</dbReference>
<feature type="domain" description="PAC" evidence="10">
    <location>
        <begin position="213"/>
        <end position="265"/>
    </location>
</feature>
<dbReference type="InterPro" id="IPR000014">
    <property type="entry name" value="PAS"/>
</dbReference>
<evidence type="ECO:0000259" key="10">
    <source>
        <dbReference type="PROSITE" id="PS50113"/>
    </source>
</evidence>
<dbReference type="EC" id="2.7.13.3" evidence="2"/>
<dbReference type="Pfam" id="PF00512">
    <property type="entry name" value="HisKA"/>
    <property type="match status" value="1"/>
</dbReference>
<dbReference type="InterPro" id="IPR013655">
    <property type="entry name" value="PAS_fold_3"/>
</dbReference>
<keyword evidence="6" id="KW-0902">Two-component regulatory system</keyword>
<dbReference type="Gene3D" id="1.10.287.130">
    <property type="match status" value="1"/>
</dbReference>
<dbReference type="InterPro" id="IPR036097">
    <property type="entry name" value="HisK_dim/P_sf"/>
</dbReference>
<dbReference type="InterPro" id="IPR000700">
    <property type="entry name" value="PAS-assoc_C"/>
</dbReference>
<dbReference type="PROSITE" id="PS50113">
    <property type="entry name" value="PAC"/>
    <property type="match status" value="2"/>
</dbReference>
<dbReference type="PRINTS" id="PR00344">
    <property type="entry name" value="BCTRLSENSOR"/>
</dbReference>
<dbReference type="SUPFAM" id="SSF47384">
    <property type="entry name" value="Homodimeric domain of signal transducing histidine kinase"/>
    <property type="match status" value="1"/>
</dbReference>
<dbReference type="PANTHER" id="PTHR43711:SF31">
    <property type="entry name" value="HISTIDINE KINASE"/>
    <property type="match status" value="1"/>
</dbReference>
<dbReference type="SMART" id="SM00086">
    <property type="entry name" value="PAC"/>
    <property type="match status" value="2"/>
</dbReference>
<evidence type="ECO:0000256" key="4">
    <source>
        <dbReference type="ARBA" id="ARBA00022679"/>
    </source>
</evidence>
<keyword evidence="7" id="KW-0472">Membrane</keyword>
<dbReference type="InterPro" id="IPR005467">
    <property type="entry name" value="His_kinase_dom"/>
</dbReference>
<dbReference type="FunFam" id="3.30.565.10:FF:000006">
    <property type="entry name" value="Sensor histidine kinase WalK"/>
    <property type="match status" value="1"/>
</dbReference>
<feature type="domain" description="PAS" evidence="9">
    <location>
        <begin position="140"/>
        <end position="211"/>
    </location>
</feature>
<keyword evidence="3" id="KW-0597">Phosphoprotein</keyword>
<dbReference type="Pfam" id="PF08447">
    <property type="entry name" value="PAS_3"/>
    <property type="match status" value="1"/>
</dbReference>
<sequence>MKKKDQNIAVRQSADDLIIQAPVAISFLKSNSLVIESANSHILELWEKQADIIGRPLAFVLSAPGQLHYVKSVQDVYKSGHIHFGYETPIRLNRNGHNNLFYFDFVYKPVKDSSNNTVGVMVVATEVTKQVVARQLLEEAEERLRLAIEATGIANWDMDLLNNDVIASSRLSEIFGYDADETLTYQQLFGAVHPDDKCVVDMAFEEAIKSSIYLCETRIVWADGSIRWIRTTGKVLYDDHHKPLRMLGTTIDITKRKQEEIMKNDFIAMASHELKTPLTSLKAYTQLLVSKAKKAGDEFFINALEKSENQINKMARLIYGFLDMSKIESGKLQLNTQAFDINELFDEIIADKLLIAPDHVLSFKSGQTIQINADKEKIAQVIGNFISNAVKYSPKGSAITLAVKKLSENLRISVKDEGIGLKVRDQQSVFQRFYRVEDESTRGLSGFGIGLYLSAEIIRLHHGKIAVESEEGKGAEFYFLLPLQTDPN</sequence>
<dbReference type="SUPFAM" id="SSF55874">
    <property type="entry name" value="ATPase domain of HSP90 chaperone/DNA topoisomerase II/histidine kinase"/>
    <property type="match status" value="1"/>
</dbReference>
<organism evidence="11 12">
    <name type="scientific">Mucilaginibacter lappiensis</name>
    <dbReference type="NCBI Taxonomy" id="354630"/>
    <lineage>
        <taxon>Bacteria</taxon>
        <taxon>Pseudomonadati</taxon>
        <taxon>Bacteroidota</taxon>
        <taxon>Sphingobacteriia</taxon>
        <taxon>Sphingobacteriales</taxon>
        <taxon>Sphingobacteriaceae</taxon>
        <taxon>Mucilaginibacter</taxon>
    </lineage>
</organism>
<dbReference type="SMART" id="SM00387">
    <property type="entry name" value="HATPase_c"/>
    <property type="match status" value="1"/>
</dbReference>
<dbReference type="InterPro" id="IPR036890">
    <property type="entry name" value="HATPase_C_sf"/>
</dbReference>
<dbReference type="CDD" id="cd00130">
    <property type="entry name" value="PAS"/>
    <property type="match status" value="1"/>
</dbReference>
<name>A0A841JSH5_9SPHI</name>
<dbReference type="InterPro" id="IPR003594">
    <property type="entry name" value="HATPase_dom"/>
</dbReference>
<evidence type="ECO:0000256" key="5">
    <source>
        <dbReference type="ARBA" id="ARBA00022777"/>
    </source>
</evidence>
<dbReference type="InterPro" id="IPR001610">
    <property type="entry name" value="PAC"/>
</dbReference>
<dbReference type="NCBIfam" id="TIGR00229">
    <property type="entry name" value="sensory_box"/>
    <property type="match status" value="1"/>
</dbReference>
<dbReference type="PROSITE" id="PS50109">
    <property type="entry name" value="HIS_KIN"/>
    <property type="match status" value="1"/>
</dbReference>
<gene>
    <name evidence="11" type="ORF">HDF22_005386</name>
</gene>
<dbReference type="Gene3D" id="3.30.565.10">
    <property type="entry name" value="Histidine kinase-like ATPase, C-terminal domain"/>
    <property type="match status" value="1"/>
</dbReference>
<dbReference type="RefSeq" id="WP_183589789.1">
    <property type="nucleotide sequence ID" value="NZ_JACHCA010000021.1"/>
</dbReference>
<dbReference type="FunFam" id="1.10.287.130:FF:000001">
    <property type="entry name" value="Two-component sensor histidine kinase"/>
    <property type="match status" value="1"/>
</dbReference>
<comment type="caution">
    <text evidence="11">The sequence shown here is derived from an EMBL/GenBank/DDBJ whole genome shotgun (WGS) entry which is preliminary data.</text>
</comment>
<evidence type="ECO:0000259" key="8">
    <source>
        <dbReference type="PROSITE" id="PS50109"/>
    </source>
</evidence>
<keyword evidence="4" id="KW-0808">Transferase</keyword>
<dbReference type="Gene3D" id="3.30.450.20">
    <property type="entry name" value="PAS domain"/>
    <property type="match status" value="2"/>
</dbReference>
<dbReference type="Proteomes" id="UP000548326">
    <property type="component" value="Unassembled WGS sequence"/>
</dbReference>
<dbReference type="Gene3D" id="2.10.70.100">
    <property type="match status" value="1"/>
</dbReference>
<dbReference type="SMART" id="SM00388">
    <property type="entry name" value="HisKA"/>
    <property type="match status" value="1"/>
</dbReference>
<dbReference type="AlphaFoldDB" id="A0A841JSH5"/>
<dbReference type="PROSITE" id="PS50112">
    <property type="entry name" value="PAS"/>
    <property type="match status" value="1"/>
</dbReference>
<feature type="domain" description="PAC" evidence="10">
    <location>
        <begin position="86"/>
        <end position="139"/>
    </location>
</feature>
<evidence type="ECO:0000256" key="7">
    <source>
        <dbReference type="ARBA" id="ARBA00023136"/>
    </source>
</evidence>
<protein>
    <recommendedName>
        <fullName evidence="2">histidine kinase</fullName>
        <ecNumber evidence="2">2.7.13.3</ecNumber>
    </recommendedName>
</protein>
<dbReference type="InterPro" id="IPR004358">
    <property type="entry name" value="Sig_transdc_His_kin-like_C"/>
</dbReference>
<evidence type="ECO:0000313" key="12">
    <source>
        <dbReference type="Proteomes" id="UP000548326"/>
    </source>
</evidence>
<dbReference type="EMBL" id="JACHCA010000021">
    <property type="protein sequence ID" value="MBB6131235.1"/>
    <property type="molecule type" value="Genomic_DNA"/>
</dbReference>
<evidence type="ECO:0000256" key="1">
    <source>
        <dbReference type="ARBA" id="ARBA00000085"/>
    </source>
</evidence>
<evidence type="ECO:0000313" key="11">
    <source>
        <dbReference type="EMBL" id="MBB6131235.1"/>
    </source>
</evidence>
<evidence type="ECO:0000256" key="3">
    <source>
        <dbReference type="ARBA" id="ARBA00022553"/>
    </source>
</evidence>
<dbReference type="InterPro" id="IPR050736">
    <property type="entry name" value="Sensor_HK_Regulatory"/>
</dbReference>
<dbReference type="InterPro" id="IPR003661">
    <property type="entry name" value="HisK_dim/P_dom"/>
</dbReference>
<dbReference type="SUPFAM" id="SSF55785">
    <property type="entry name" value="PYP-like sensor domain (PAS domain)"/>
    <property type="match status" value="2"/>
</dbReference>
<evidence type="ECO:0000256" key="2">
    <source>
        <dbReference type="ARBA" id="ARBA00012438"/>
    </source>
</evidence>
<accession>A0A841JSH5</accession>
<dbReference type="Pfam" id="PF02518">
    <property type="entry name" value="HATPase_c"/>
    <property type="match status" value="1"/>
</dbReference>
<dbReference type="CDD" id="cd00082">
    <property type="entry name" value="HisKA"/>
    <property type="match status" value="1"/>
</dbReference>
<reference evidence="11 12" key="1">
    <citation type="submission" date="2020-08" db="EMBL/GenBank/DDBJ databases">
        <title>Genomic Encyclopedia of Type Strains, Phase IV (KMG-V): Genome sequencing to study the core and pangenomes of soil and plant-associated prokaryotes.</title>
        <authorList>
            <person name="Whitman W."/>
        </authorList>
    </citation>
    <scope>NUCLEOTIDE SEQUENCE [LARGE SCALE GENOMIC DNA]</scope>
    <source>
        <strain evidence="11 12">MP601</strain>
    </source>
</reference>
<keyword evidence="5" id="KW-0418">Kinase</keyword>